<dbReference type="InterPro" id="IPR010791">
    <property type="entry name" value="AttH_dom"/>
</dbReference>
<dbReference type="PANTHER" id="PTHR40617">
    <property type="entry name" value="TERPENE CYCLASE ASQC"/>
    <property type="match status" value="1"/>
</dbReference>
<dbReference type="SUPFAM" id="SSF159245">
    <property type="entry name" value="AttH-like"/>
    <property type="match status" value="1"/>
</dbReference>
<dbReference type="AlphaFoldDB" id="A0A2M8MBI1"/>
<evidence type="ECO:0000256" key="1">
    <source>
        <dbReference type="SAM" id="MobiDB-lite"/>
    </source>
</evidence>
<dbReference type="Pfam" id="PF07143">
    <property type="entry name" value="CrtC"/>
    <property type="match status" value="1"/>
</dbReference>
<dbReference type="EMBL" id="PGGW01000010">
    <property type="protein sequence ID" value="PJF01582.1"/>
    <property type="molecule type" value="Genomic_DNA"/>
</dbReference>
<feature type="domain" description="AttH" evidence="3">
    <location>
        <begin position="86"/>
        <end position="228"/>
    </location>
</feature>
<evidence type="ECO:0000313" key="4">
    <source>
        <dbReference type="EMBL" id="PJF01582.1"/>
    </source>
</evidence>
<feature type="chain" id="PRO_5014902566" evidence="2">
    <location>
        <begin position="32"/>
        <end position="364"/>
    </location>
</feature>
<evidence type="ECO:0000256" key="2">
    <source>
        <dbReference type="SAM" id="SignalP"/>
    </source>
</evidence>
<dbReference type="InterPro" id="IPR023374">
    <property type="entry name" value="AttH-like_dom_sf"/>
</dbReference>
<dbReference type="GO" id="GO:0016787">
    <property type="term" value="F:hydrolase activity"/>
    <property type="evidence" value="ECO:0007669"/>
    <property type="project" value="UniProtKB-KW"/>
</dbReference>
<name>A0A2M8MBI1_9ACTN</name>
<keyword evidence="4" id="KW-0378">Hydrolase</keyword>
<dbReference type="InterPro" id="IPR053112">
    <property type="entry name" value="Fungal_Dehydratase/Hydratase"/>
</dbReference>
<feature type="region of interest" description="Disordered" evidence="1">
    <location>
        <begin position="30"/>
        <end position="52"/>
    </location>
</feature>
<reference evidence="4 5" key="1">
    <citation type="submission" date="2017-11" db="EMBL/GenBank/DDBJ databases">
        <title>Streptomyces carmine sp. nov., a novel actinomycete isolated from Sophora alopecuroides in Xinjiang, China.</title>
        <authorList>
            <person name="Wang Y."/>
            <person name="Luo X."/>
            <person name="Wan C."/>
            <person name="Zhang L."/>
        </authorList>
    </citation>
    <scope>NUCLEOTIDE SEQUENCE [LARGE SCALE GENOMIC DNA]</scope>
    <source>
        <strain evidence="4 5">TRM SA0054</strain>
    </source>
</reference>
<evidence type="ECO:0000313" key="5">
    <source>
        <dbReference type="Proteomes" id="UP000230407"/>
    </source>
</evidence>
<evidence type="ECO:0000259" key="3">
    <source>
        <dbReference type="Pfam" id="PF07143"/>
    </source>
</evidence>
<accession>A0A2M8MBI1</accession>
<feature type="signal peptide" evidence="2">
    <location>
        <begin position="1"/>
        <end position="31"/>
    </location>
</feature>
<dbReference type="Proteomes" id="UP000230407">
    <property type="component" value="Unassembled WGS sequence"/>
</dbReference>
<protein>
    <submittedName>
        <fullName evidence="4">Hydrolase</fullName>
    </submittedName>
</protein>
<dbReference type="Pfam" id="PF17186">
    <property type="entry name" value="Lipocalin_9"/>
    <property type="match status" value="1"/>
</dbReference>
<gene>
    <name evidence="4" type="ORF">CUT44_02705</name>
</gene>
<sequence length="364" mass="39932">MTMSRNRRRAAGLATAGALVLGTLAGYSAQATSPPATPKAHSAPASAPSSGIAAMVDPATDLGRHAPGTERTWFDSVYFTSSVKANGHDFGIQVHTRVLPNMGELGYRWTFAVTDKTTGWHKDYEAVVEPDDYRWTEGKLDIKAPGLSWTGDPARQKVSVTTPFGSLDVRLESTGPALNYGSTGVFELVDVPAYEFALPEMRTSGTLVIDDEKHAIRGTSWLDRQWGEMPLSLKRWSWMNLSMPNGDKIALWDAVGEESQHSWATVLHPDGSYDVVEVEPLARGASKPWTSPETGQRYPTRWQVRIPQLRTELAVEVTGTPEQEVRSQTPDGGYMEATAAFDGTYDGKKVRGETYVELNGTWRP</sequence>
<organism evidence="4 5">
    <name type="scientific">Streptomyces carminius</name>
    <dbReference type="NCBI Taxonomy" id="2665496"/>
    <lineage>
        <taxon>Bacteria</taxon>
        <taxon>Bacillati</taxon>
        <taxon>Actinomycetota</taxon>
        <taxon>Actinomycetes</taxon>
        <taxon>Kitasatosporales</taxon>
        <taxon>Streptomycetaceae</taxon>
        <taxon>Streptomyces</taxon>
    </lineage>
</organism>
<dbReference type="Gene3D" id="2.40.370.10">
    <property type="entry name" value="AttH-like domain"/>
    <property type="match status" value="2"/>
</dbReference>
<dbReference type="PANTHER" id="PTHR40617:SF1">
    <property type="entry name" value="ATTH DOMAIN-CONTAINING PROTEIN-RELATED"/>
    <property type="match status" value="1"/>
</dbReference>
<comment type="caution">
    <text evidence="4">The sequence shown here is derived from an EMBL/GenBank/DDBJ whole genome shotgun (WGS) entry which is preliminary data.</text>
</comment>
<proteinExistence type="predicted"/>
<keyword evidence="2" id="KW-0732">Signal</keyword>
<keyword evidence="5" id="KW-1185">Reference proteome</keyword>
<dbReference type="RefSeq" id="WP_100200490.1">
    <property type="nucleotide sequence ID" value="NZ_PGGW01000010.1"/>
</dbReference>